<name>A0AAW5PJJ8_9GAMM</name>
<comment type="caution">
    <text evidence="2">The sequence shown here is derived from an EMBL/GenBank/DDBJ whole genome shotgun (WGS) entry which is preliminary data.</text>
</comment>
<dbReference type="RefSeq" id="WP_259260872.1">
    <property type="nucleotide sequence ID" value="NZ_JANUEK010000005.1"/>
</dbReference>
<evidence type="ECO:0000313" key="3">
    <source>
        <dbReference type="Proteomes" id="UP001320691"/>
    </source>
</evidence>
<evidence type="ECO:0000256" key="1">
    <source>
        <dbReference type="SAM" id="SignalP"/>
    </source>
</evidence>
<feature type="signal peptide" evidence="1">
    <location>
        <begin position="1"/>
        <end position="33"/>
    </location>
</feature>
<dbReference type="AlphaFoldDB" id="A0AAW5PJJ8"/>
<feature type="chain" id="PRO_5043363886" description="DUF3828 domain-containing protein" evidence="1">
    <location>
        <begin position="34"/>
        <end position="176"/>
    </location>
</feature>
<organism evidence="2 3">
    <name type="scientific">Stenotrophomonas rhizophila</name>
    <dbReference type="NCBI Taxonomy" id="216778"/>
    <lineage>
        <taxon>Bacteria</taxon>
        <taxon>Pseudomonadati</taxon>
        <taxon>Pseudomonadota</taxon>
        <taxon>Gammaproteobacteria</taxon>
        <taxon>Lysobacterales</taxon>
        <taxon>Lysobacteraceae</taxon>
        <taxon>Stenotrophomonas</taxon>
    </lineage>
</organism>
<evidence type="ECO:0008006" key="4">
    <source>
        <dbReference type="Google" id="ProtNLM"/>
    </source>
</evidence>
<sequence>MGKLAAAAPRLRRIPVVSVLAGIATAIAMPAFAATVDPARAVVDALYGFRATHGPAYPDAFPALRSMLTPGLLARCARYQWALDAPGAPTDLVPTINYDPLTGSQEALSPAYPATEVARRKDWVHYRVRATYPDGAAWNDIDVQVVKLSSGQWRISNINRLRQDCALGPYPDVPGR</sequence>
<keyword evidence="1" id="KW-0732">Signal</keyword>
<protein>
    <recommendedName>
        <fullName evidence="4">DUF3828 domain-containing protein</fullName>
    </recommendedName>
</protein>
<gene>
    <name evidence="2" type="ORF">M2412_002149</name>
</gene>
<accession>A0AAW5PJJ8</accession>
<reference evidence="2" key="1">
    <citation type="submission" date="2022-08" db="EMBL/GenBank/DDBJ databases">
        <title>Genomic analyses of the natural microbiome of Caenorhabditis elegans.</title>
        <authorList>
            <person name="Samuel B."/>
        </authorList>
    </citation>
    <scope>NUCLEOTIDE SEQUENCE</scope>
    <source>
        <strain evidence="2">BIGb0277</strain>
    </source>
</reference>
<dbReference type="Proteomes" id="UP001320691">
    <property type="component" value="Unassembled WGS sequence"/>
</dbReference>
<proteinExistence type="predicted"/>
<evidence type="ECO:0000313" key="2">
    <source>
        <dbReference type="EMBL" id="MCS4280156.1"/>
    </source>
</evidence>
<dbReference type="EMBL" id="JANUEK010000005">
    <property type="protein sequence ID" value="MCS4280156.1"/>
    <property type="molecule type" value="Genomic_DNA"/>
</dbReference>